<evidence type="ECO:0000313" key="2">
    <source>
        <dbReference type="Ensembl" id="ENSSTUP00000103086.1"/>
    </source>
</evidence>
<proteinExistence type="predicted"/>
<accession>A0A674E5I0</accession>
<name>A0A674E5I0_SALTR</name>
<organism evidence="2 3">
    <name type="scientific">Salmo trutta</name>
    <name type="common">Brown trout</name>
    <dbReference type="NCBI Taxonomy" id="8032"/>
    <lineage>
        <taxon>Eukaryota</taxon>
        <taxon>Metazoa</taxon>
        <taxon>Chordata</taxon>
        <taxon>Craniata</taxon>
        <taxon>Vertebrata</taxon>
        <taxon>Euteleostomi</taxon>
        <taxon>Actinopterygii</taxon>
        <taxon>Neopterygii</taxon>
        <taxon>Teleostei</taxon>
        <taxon>Protacanthopterygii</taxon>
        <taxon>Salmoniformes</taxon>
        <taxon>Salmonidae</taxon>
        <taxon>Salmoninae</taxon>
        <taxon>Salmo</taxon>
    </lineage>
</organism>
<keyword evidence="3" id="KW-1185">Reference proteome</keyword>
<dbReference type="InterPro" id="IPR056516">
    <property type="entry name" value="INTS7_N"/>
</dbReference>
<evidence type="ECO:0000259" key="1">
    <source>
        <dbReference type="Pfam" id="PF24436"/>
    </source>
</evidence>
<evidence type="ECO:0000313" key="3">
    <source>
        <dbReference type="Proteomes" id="UP000472277"/>
    </source>
</evidence>
<feature type="domain" description="Integrator complex subunit 7 N-terminal" evidence="1">
    <location>
        <begin position="35"/>
        <end position="62"/>
    </location>
</feature>
<dbReference type="InParanoid" id="A0A674E5I0"/>
<reference evidence="2" key="2">
    <citation type="submission" date="2025-09" db="UniProtKB">
        <authorList>
            <consortium name="Ensembl"/>
        </authorList>
    </citation>
    <scope>IDENTIFICATION</scope>
</reference>
<reference evidence="2" key="1">
    <citation type="submission" date="2025-08" db="UniProtKB">
        <authorList>
            <consortium name="Ensembl"/>
        </authorList>
    </citation>
    <scope>IDENTIFICATION</scope>
</reference>
<dbReference type="Ensembl" id="ENSSTUT00000110573.1">
    <property type="protein sequence ID" value="ENSSTUP00000103086.1"/>
    <property type="gene ID" value="ENSSTUG00000046078.1"/>
</dbReference>
<dbReference type="Pfam" id="PF24436">
    <property type="entry name" value="INTS7_N"/>
    <property type="match status" value="1"/>
</dbReference>
<protein>
    <recommendedName>
        <fullName evidence="1">Integrator complex subunit 7 N-terminal domain-containing protein</fullName>
    </recommendedName>
</protein>
<dbReference type="Proteomes" id="UP000472277">
    <property type="component" value="Chromosome 35"/>
</dbReference>
<dbReference type="AlphaFoldDB" id="A0A674E5I0"/>
<sequence length="66" mass="7579">VAFNCTKFLSEAGYGEQEFYTNSAYIELDKGWSSNPKLFQNYPFPILINSAFLKLADIFRLGYRGL</sequence>